<reference evidence="1" key="2">
    <citation type="journal article" date="2015" name="Fish Shellfish Immunol.">
        <title>Early steps in the European eel (Anguilla anguilla)-Vibrio vulnificus interaction in the gills: Role of the RtxA13 toxin.</title>
        <authorList>
            <person name="Callol A."/>
            <person name="Pajuelo D."/>
            <person name="Ebbesson L."/>
            <person name="Teles M."/>
            <person name="MacKenzie S."/>
            <person name="Amaro C."/>
        </authorList>
    </citation>
    <scope>NUCLEOTIDE SEQUENCE</scope>
</reference>
<accession>A0A0E9R4E0</accession>
<proteinExistence type="predicted"/>
<evidence type="ECO:0000313" key="1">
    <source>
        <dbReference type="EMBL" id="JAH23320.1"/>
    </source>
</evidence>
<dbReference type="EMBL" id="GBXM01085257">
    <property type="protein sequence ID" value="JAH23320.1"/>
    <property type="molecule type" value="Transcribed_RNA"/>
</dbReference>
<reference evidence="1" key="1">
    <citation type="submission" date="2014-11" db="EMBL/GenBank/DDBJ databases">
        <authorList>
            <person name="Amaro Gonzalez C."/>
        </authorList>
    </citation>
    <scope>NUCLEOTIDE SEQUENCE</scope>
</reference>
<sequence length="42" mass="4862">MQRMEHATLICTSSCLNFKGTLSVSRESKSCYWYAVTSLYKH</sequence>
<dbReference type="AlphaFoldDB" id="A0A0E9R4E0"/>
<protein>
    <submittedName>
        <fullName evidence="1">Uncharacterized protein</fullName>
    </submittedName>
</protein>
<name>A0A0E9R4E0_ANGAN</name>
<organism evidence="1">
    <name type="scientific">Anguilla anguilla</name>
    <name type="common">European freshwater eel</name>
    <name type="synonym">Muraena anguilla</name>
    <dbReference type="NCBI Taxonomy" id="7936"/>
    <lineage>
        <taxon>Eukaryota</taxon>
        <taxon>Metazoa</taxon>
        <taxon>Chordata</taxon>
        <taxon>Craniata</taxon>
        <taxon>Vertebrata</taxon>
        <taxon>Euteleostomi</taxon>
        <taxon>Actinopterygii</taxon>
        <taxon>Neopterygii</taxon>
        <taxon>Teleostei</taxon>
        <taxon>Anguilliformes</taxon>
        <taxon>Anguillidae</taxon>
        <taxon>Anguilla</taxon>
    </lineage>
</organism>